<proteinExistence type="predicted"/>
<sequence length="83" mass="9226">MTYTIIWDEAAINAAALFLKDDPEGLRQVMDSVDLLAGQPRPMGTAEYGSADMRRMHVGRYRVLYEITDATITIVVIHVGRTG</sequence>
<dbReference type="SUPFAM" id="SSF143011">
    <property type="entry name" value="RelE-like"/>
    <property type="match status" value="1"/>
</dbReference>
<dbReference type="InterPro" id="IPR007712">
    <property type="entry name" value="RelE/ParE_toxin"/>
</dbReference>
<organism evidence="2 3">
    <name type="scientific">Streptomyces katsurahamanus</name>
    <dbReference type="NCBI Taxonomy" id="2577098"/>
    <lineage>
        <taxon>Bacteria</taxon>
        <taxon>Bacillati</taxon>
        <taxon>Actinomycetota</taxon>
        <taxon>Actinomycetes</taxon>
        <taxon>Kitasatosporales</taxon>
        <taxon>Streptomycetaceae</taxon>
        <taxon>Streptomyces</taxon>
    </lineage>
</organism>
<dbReference type="Pfam" id="PF05016">
    <property type="entry name" value="ParE_toxin"/>
    <property type="match status" value="1"/>
</dbReference>
<keyword evidence="1" id="KW-1277">Toxin-antitoxin system</keyword>
<name>A0ABW9NPJ0_9ACTN</name>
<reference evidence="2 3" key="1">
    <citation type="submission" date="2019-06" db="EMBL/GenBank/DDBJ databases">
        <title>Comparative genomics and metabolomics analyses of clavulanic acid producing Streptomyces species provides insight into specialized metabolism and evolution of beta-lactam biosynthetic gene clusters.</title>
        <authorList>
            <person name="Moore M.A."/>
            <person name="Cruz-Morales P."/>
            <person name="Barona Gomez F."/>
            <person name="Kapil T."/>
        </authorList>
    </citation>
    <scope>NUCLEOTIDE SEQUENCE [LARGE SCALE GENOMIC DNA]</scope>
    <source>
        <strain evidence="2 3">T-272</strain>
    </source>
</reference>
<evidence type="ECO:0000313" key="3">
    <source>
        <dbReference type="Proteomes" id="UP000460558"/>
    </source>
</evidence>
<accession>A0ABW9NPJ0</accession>
<evidence type="ECO:0000256" key="1">
    <source>
        <dbReference type="ARBA" id="ARBA00022649"/>
    </source>
</evidence>
<dbReference type="EMBL" id="VDEQ01000055">
    <property type="protein sequence ID" value="MQS35143.1"/>
    <property type="molecule type" value="Genomic_DNA"/>
</dbReference>
<dbReference type="Gene3D" id="3.30.2310.20">
    <property type="entry name" value="RelE-like"/>
    <property type="match status" value="1"/>
</dbReference>
<gene>
    <name evidence="2" type="ORF">FFZ77_05770</name>
</gene>
<protein>
    <submittedName>
        <fullName evidence="2">Type II toxin-antitoxin system RelE/ParE family toxin</fullName>
    </submittedName>
</protein>
<dbReference type="RefSeq" id="WP_153481474.1">
    <property type="nucleotide sequence ID" value="NZ_VDEQ01000055.1"/>
</dbReference>
<keyword evidence="3" id="KW-1185">Reference proteome</keyword>
<evidence type="ECO:0000313" key="2">
    <source>
        <dbReference type="EMBL" id="MQS35143.1"/>
    </source>
</evidence>
<dbReference type="InterPro" id="IPR035093">
    <property type="entry name" value="RelE/ParE_toxin_dom_sf"/>
</dbReference>
<comment type="caution">
    <text evidence="2">The sequence shown here is derived from an EMBL/GenBank/DDBJ whole genome shotgun (WGS) entry which is preliminary data.</text>
</comment>
<dbReference type="Proteomes" id="UP000460558">
    <property type="component" value="Unassembled WGS sequence"/>
</dbReference>